<gene>
    <name evidence="1" type="ORF">GLAREA_00199</name>
</gene>
<dbReference type="GeneID" id="19459259"/>
<accession>S3DAN3</accession>
<dbReference type="eggNOG" id="ENOG502QUCG">
    <property type="taxonomic scope" value="Eukaryota"/>
</dbReference>
<dbReference type="Proteomes" id="UP000016922">
    <property type="component" value="Unassembled WGS sequence"/>
</dbReference>
<dbReference type="PANTHER" id="PTHR40788">
    <property type="entry name" value="CLR5 DOMAIN-CONTAINING PROTEIN-RELATED"/>
    <property type="match status" value="1"/>
</dbReference>
<name>S3DAN3_GLAL2</name>
<proteinExistence type="predicted"/>
<dbReference type="AlphaFoldDB" id="S3DAN3"/>
<protein>
    <submittedName>
        <fullName evidence="1">Uncharacterized protein</fullName>
    </submittedName>
</protein>
<dbReference type="OMA" id="IENTHIT"/>
<dbReference type="KEGG" id="glz:GLAREA_00199"/>
<dbReference type="PANTHER" id="PTHR40788:SF2">
    <property type="entry name" value="CLR5 DOMAIN-CONTAINING PROTEIN"/>
    <property type="match status" value="1"/>
</dbReference>
<organism evidence="1 2">
    <name type="scientific">Glarea lozoyensis (strain ATCC 20868 / MF5171)</name>
    <dbReference type="NCBI Taxonomy" id="1116229"/>
    <lineage>
        <taxon>Eukaryota</taxon>
        <taxon>Fungi</taxon>
        <taxon>Dikarya</taxon>
        <taxon>Ascomycota</taxon>
        <taxon>Pezizomycotina</taxon>
        <taxon>Leotiomycetes</taxon>
        <taxon>Helotiales</taxon>
        <taxon>Helotiaceae</taxon>
        <taxon>Glarea</taxon>
    </lineage>
</organism>
<keyword evidence="2" id="KW-1185">Reference proteome</keyword>
<sequence length="835" mass="95873">MDNSQNMISDAEANGDEFSLNTLMKATRLTSSTAVDNVASLPSLPKDTGDENAFLNEFLGRDVLRLWEALKVMTGQHEVVIRSLWSKKNRNERVRILTKAWGIMPAGHSPDMTQYKKDVYALRGGEYRPEGNVEAFAFPHINIEDLRTPKPFLLLVESRSRYHPNEFLQHDLEAARFGVDSGRIVLPCMTGYKIDLVDIDGSYYGRLWNHTTKPLQNDHDWYSFHFSASQAVFALQLQHRLLNFILRACKVIVGEKRSLHAGHSVLKSNELPSCVERKVGAWWMVSIENSEKPYSAPKKLDLAQLKNIFLARKQYAEDHVLHLRDDQHFFLYTLKRQYDFGHMLLKASDLLLKTSKVSHPTTWGERGSWAVNLCQLIENTHITALVWTSLCSHLERLTKSVQRFENRRAKAISPCHISYDFFIFHGVLDLILQGLAEELYNAFVASSGNAAFVQHNVIGYVKQPELNDTARSSAGAYRDQLFGHIGRLAQKEVRNRYGCTRLVKDIERLLVTDCLEKKFFTPYTSEIFSEIGLFATAMEEISLFQPLAARLYEEYSYKEATFERAMEKIFALPAYVQKSLRNHAFAKLYNSHFPGEDELQFRGLHSSDSIKQITEPVEEKLEKFWNAADQIMQAEIGETLLDLVDNRVYPQPDVQQSSSEKTEMNNQICNAKELDRAGLFDGNELSKLGNRVSSTRESRTERILVEEGVDKKMLARLQISTTVIPNGTLMSNRVSKIFEALFYNYERNSGKQPRGFSWPEFCFAMHAIGFNPRKQYGTLWHFQKDARGCATCFQFHEPLETNKVPLMQMRFMGGSLHRQFGWSLDNLPTQKSWVF</sequence>
<dbReference type="RefSeq" id="XP_008083150.1">
    <property type="nucleotide sequence ID" value="XM_008084959.1"/>
</dbReference>
<evidence type="ECO:0000313" key="2">
    <source>
        <dbReference type="Proteomes" id="UP000016922"/>
    </source>
</evidence>
<evidence type="ECO:0000313" key="1">
    <source>
        <dbReference type="EMBL" id="EPE29041.1"/>
    </source>
</evidence>
<dbReference type="HOGENOM" id="CLU_019062_0_0_1"/>
<reference evidence="1 2" key="1">
    <citation type="journal article" date="2013" name="BMC Genomics">
        <title>Genomics-driven discovery of the pneumocandin biosynthetic gene cluster in the fungus Glarea lozoyensis.</title>
        <authorList>
            <person name="Chen L."/>
            <person name="Yue Q."/>
            <person name="Zhang X."/>
            <person name="Xiang M."/>
            <person name="Wang C."/>
            <person name="Li S."/>
            <person name="Che Y."/>
            <person name="Ortiz-Lopez F.J."/>
            <person name="Bills G.F."/>
            <person name="Liu X."/>
            <person name="An Z."/>
        </authorList>
    </citation>
    <scope>NUCLEOTIDE SEQUENCE [LARGE SCALE GENOMIC DNA]</scope>
    <source>
        <strain evidence="2">ATCC 20868 / MF5171</strain>
    </source>
</reference>
<dbReference type="EMBL" id="KE145367">
    <property type="protein sequence ID" value="EPE29041.1"/>
    <property type="molecule type" value="Genomic_DNA"/>
</dbReference>
<dbReference type="OrthoDB" id="2922289at2759"/>